<evidence type="ECO:0000256" key="1">
    <source>
        <dbReference type="SAM" id="MobiDB-lite"/>
    </source>
</evidence>
<evidence type="ECO:0000313" key="2">
    <source>
        <dbReference type="EMBL" id="CBX95560.1"/>
    </source>
</evidence>
<proteinExistence type="predicted"/>
<name>E4ZVD4_LEPMJ</name>
<dbReference type="HOGENOM" id="CLU_2638506_0_0_1"/>
<keyword evidence="3" id="KW-1185">Reference proteome</keyword>
<dbReference type="GeneID" id="13280945"/>
<dbReference type="InParanoid" id="E4ZVD4"/>
<reference evidence="3" key="1">
    <citation type="journal article" date="2011" name="Nat. Commun.">
        <title>Effector diversification within compartments of the Leptosphaeria maculans genome affected by Repeat-Induced Point mutations.</title>
        <authorList>
            <person name="Rouxel T."/>
            <person name="Grandaubert J."/>
            <person name="Hane J.K."/>
            <person name="Hoede C."/>
            <person name="van de Wouw A.P."/>
            <person name="Couloux A."/>
            <person name="Dominguez V."/>
            <person name="Anthouard V."/>
            <person name="Bally P."/>
            <person name="Bourras S."/>
            <person name="Cozijnsen A.J."/>
            <person name="Ciuffetti L.M."/>
            <person name="Degrave A."/>
            <person name="Dilmaghani A."/>
            <person name="Duret L."/>
            <person name="Fudal I."/>
            <person name="Goodwin S.B."/>
            <person name="Gout L."/>
            <person name="Glaser N."/>
            <person name="Linglin J."/>
            <person name="Kema G.H.J."/>
            <person name="Lapalu N."/>
            <person name="Lawrence C.B."/>
            <person name="May K."/>
            <person name="Meyer M."/>
            <person name="Ollivier B."/>
            <person name="Poulain J."/>
            <person name="Schoch C.L."/>
            <person name="Simon A."/>
            <person name="Spatafora J.W."/>
            <person name="Stachowiak A."/>
            <person name="Turgeon B.G."/>
            <person name="Tyler B.M."/>
            <person name="Vincent D."/>
            <person name="Weissenbach J."/>
            <person name="Amselem J."/>
            <person name="Quesneville H."/>
            <person name="Oliver R.P."/>
            <person name="Wincker P."/>
            <person name="Balesdent M.-H."/>
            <person name="Howlett B.J."/>
        </authorList>
    </citation>
    <scope>NUCLEOTIDE SEQUENCE [LARGE SCALE GENOMIC DNA]</scope>
    <source>
        <strain evidence="3">JN3 / isolate v23.1.3 / race Av1-4-5-6-7-8</strain>
    </source>
</reference>
<evidence type="ECO:0000313" key="3">
    <source>
        <dbReference type="Proteomes" id="UP000002668"/>
    </source>
</evidence>
<dbReference type="Proteomes" id="UP000002668">
    <property type="component" value="Genome"/>
</dbReference>
<dbReference type="AlphaFoldDB" id="E4ZVD4"/>
<accession>E4ZVD4</accession>
<gene>
    <name evidence="2" type="ORF">LEMA_uP027120.1</name>
</gene>
<dbReference type="VEuPathDB" id="FungiDB:LEMA_uP027120.1"/>
<protein>
    <submittedName>
        <fullName evidence="2">Predicted protein</fullName>
    </submittedName>
</protein>
<sequence length="77" mass="8609">MPAMLSTTLITSLYPVKVHVTTVHVLRSRQTRLGGGKSRTWAAYAQLGTTFGYSHTPFSVRRGKDERENGQIEPPHQ</sequence>
<feature type="region of interest" description="Disordered" evidence="1">
    <location>
        <begin position="55"/>
        <end position="77"/>
    </location>
</feature>
<dbReference type="EMBL" id="FP929127">
    <property type="protein sequence ID" value="CBX95560.1"/>
    <property type="molecule type" value="Genomic_DNA"/>
</dbReference>
<feature type="compositionally biased region" description="Basic and acidic residues" evidence="1">
    <location>
        <begin position="62"/>
        <end position="77"/>
    </location>
</feature>
<organism evidence="3">
    <name type="scientific">Leptosphaeria maculans (strain JN3 / isolate v23.1.3 / race Av1-4-5-6-7-8)</name>
    <name type="common">Blackleg fungus</name>
    <name type="synonym">Phoma lingam</name>
    <dbReference type="NCBI Taxonomy" id="985895"/>
    <lineage>
        <taxon>Eukaryota</taxon>
        <taxon>Fungi</taxon>
        <taxon>Dikarya</taxon>
        <taxon>Ascomycota</taxon>
        <taxon>Pezizomycotina</taxon>
        <taxon>Dothideomycetes</taxon>
        <taxon>Pleosporomycetidae</taxon>
        <taxon>Pleosporales</taxon>
        <taxon>Pleosporineae</taxon>
        <taxon>Leptosphaeriaceae</taxon>
        <taxon>Plenodomus</taxon>
        <taxon>Plenodomus lingam/Leptosphaeria maculans species complex</taxon>
    </lineage>
</organism>